<evidence type="ECO:0000256" key="6">
    <source>
        <dbReference type="ARBA" id="ARBA00023014"/>
    </source>
</evidence>
<evidence type="ECO:0000259" key="7">
    <source>
        <dbReference type="PROSITE" id="PS51918"/>
    </source>
</evidence>
<dbReference type="SUPFAM" id="SSF102114">
    <property type="entry name" value="Radical SAM enzymes"/>
    <property type="match status" value="1"/>
</dbReference>
<dbReference type="Gene3D" id="3.20.20.70">
    <property type="entry name" value="Aldolase class I"/>
    <property type="match status" value="1"/>
</dbReference>
<keyword evidence="5" id="KW-0408">Iron</keyword>
<dbReference type="EMBL" id="JACIEU010000008">
    <property type="protein sequence ID" value="MBB4148549.1"/>
    <property type="molecule type" value="Genomic_DNA"/>
</dbReference>
<dbReference type="GO" id="GO:0046872">
    <property type="term" value="F:metal ion binding"/>
    <property type="evidence" value="ECO:0007669"/>
    <property type="project" value="UniProtKB-KW"/>
</dbReference>
<evidence type="ECO:0000256" key="5">
    <source>
        <dbReference type="ARBA" id="ARBA00023004"/>
    </source>
</evidence>
<organism evidence="8 9">
    <name type="scientific">Sphingobium scionense</name>
    <dbReference type="NCBI Taxonomy" id="1404341"/>
    <lineage>
        <taxon>Bacteria</taxon>
        <taxon>Pseudomonadati</taxon>
        <taxon>Pseudomonadota</taxon>
        <taxon>Alphaproteobacteria</taxon>
        <taxon>Sphingomonadales</taxon>
        <taxon>Sphingomonadaceae</taxon>
        <taxon>Sphingobium</taxon>
    </lineage>
</organism>
<protein>
    <submittedName>
        <fullName evidence="8">Pyruvate-formate lyase-activating enzyme</fullName>
    </submittedName>
</protein>
<keyword evidence="3" id="KW-0949">S-adenosyl-L-methionine</keyword>
<sequence>MRLITLKSNGHIVCDDSSGYGIILGEVSSAPNWNIRQVIDGPVYRHVRRSFQEERPPWPGICETCHTFSPGGIANDTLDSRIRVMVEPTLACNLRCPSCMRVREGKTRSGDWDLDPKIFETFLRSCAKNDIAIEEIQYLGWGEPLLYSEIGTLTRLARKWHPDCLQEITTSGSIPDPTVMDRVDIDKLTISCDGARPESYVKYRRSGALDQVFALFEHLSTLRDRPVVEWKYILFEHNDSEDEIRLSQELAEKFNVDSLLYIVTNSKKASRRFTIDKIKDFPFRYDRAHISPAASLLTIKQTGIVAPEYSSLGDGEKFSFFLDQAHITTSNLLELRGWCLQNDGRYVDRIECYHGPTLLGSARMRERRRDVERNRPHAQGPDSGFIFKLPLEENFIPRSLHFAIAAGEQKDIFSATLNFSAQH</sequence>
<evidence type="ECO:0000256" key="3">
    <source>
        <dbReference type="ARBA" id="ARBA00022691"/>
    </source>
</evidence>
<dbReference type="RefSeq" id="WP_188082294.1">
    <property type="nucleotide sequence ID" value="NZ_JACIEU010000008.1"/>
</dbReference>
<dbReference type="InterPro" id="IPR013785">
    <property type="entry name" value="Aldolase_TIM"/>
</dbReference>
<name>A0A7W6LQC6_9SPHN</name>
<proteinExistence type="predicted"/>
<keyword evidence="6" id="KW-0411">Iron-sulfur</keyword>
<dbReference type="InterPro" id="IPR058240">
    <property type="entry name" value="rSAM_sf"/>
</dbReference>
<dbReference type="PANTHER" id="PTHR43787">
    <property type="entry name" value="FEMO COFACTOR BIOSYNTHESIS PROTEIN NIFB-RELATED"/>
    <property type="match status" value="1"/>
</dbReference>
<dbReference type="GO" id="GO:0016829">
    <property type="term" value="F:lyase activity"/>
    <property type="evidence" value="ECO:0007669"/>
    <property type="project" value="UniProtKB-KW"/>
</dbReference>
<comment type="cofactor">
    <cofactor evidence="1">
        <name>[4Fe-4S] cluster</name>
        <dbReference type="ChEBI" id="CHEBI:49883"/>
    </cofactor>
</comment>
<dbReference type="SFLD" id="SFLDS00029">
    <property type="entry name" value="Radical_SAM"/>
    <property type="match status" value="1"/>
</dbReference>
<dbReference type="InterPro" id="IPR007197">
    <property type="entry name" value="rSAM"/>
</dbReference>
<evidence type="ECO:0000256" key="2">
    <source>
        <dbReference type="ARBA" id="ARBA00022485"/>
    </source>
</evidence>
<dbReference type="Proteomes" id="UP000590524">
    <property type="component" value="Unassembled WGS sequence"/>
</dbReference>
<keyword evidence="9" id="KW-1185">Reference proteome</keyword>
<reference evidence="8 9" key="1">
    <citation type="submission" date="2020-08" db="EMBL/GenBank/DDBJ databases">
        <title>Genomic Encyclopedia of Type Strains, Phase IV (KMG-IV): sequencing the most valuable type-strain genomes for metagenomic binning, comparative biology and taxonomic classification.</title>
        <authorList>
            <person name="Goeker M."/>
        </authorList>
    </citation>
    <scope>NUCLEOTIDE SEQUENCE [LARGE SCALE GENOMIC DNA]</scope>
    <source>
        <strain evidence="8 9">DSM 19371</strain>
    </source>
</reference>
<keyword evidence="4" id="KW-0479">Metal-binding</keyword>
<keyword evidence="2" id="KW-0004">4Fe-4S</keyword>
<evidence type="ECO:0000313" key="9">
    <source>
        <dbReference type="Proteomes" id="UP000590524"/>
    </source>
</evidence>
<dbReference type="AlphaFoldDB" id="A0A7W6LQC6"/>
<dbReference type="PROSITE" id="PS51918">
    <property type="entry name" value="RADICAL_SAM"/>
    <property type="match status" value="1"/>
</dbReference>
<evidence type="ECO:0000313" key="8">
    <source>
        <dbReference type="EMBL" id="MBB4148549.1"/>
    </source>
</evidence>
<dbReference type="PANTHER" id="PTHR43787:SF3">
    <property type="entry name" value="ARYLSULFATASE REGULATORY PROTEIN"/>
    <property type="match status" value="1"/>
</dbReference>
<keyword evidence="8" id="KW-0456">Lyase</keyword>
<gene>
    <name evidence="8" type="ORF">GGQ90_002332</name>
</gene>
<comment type="caution">
    <text evidence="8">The sequence shown here is derived from an EMBL/GenBank/DDBJ whole genome shotgun (WGS) entry which is preliminary data.</text>
</comment>
<accession>A0A7W6LQC6</accession>
<keyword evidence="8" id="KW-0670">Pyruvate</keyword>
<dbReference type="CDD" id="cd01335">
    <property type="entry name" value="Radical_SAM"/>
    <property type="match status" value="1"/>
</dbReference>
<evidence type="ECO:0000256" key="1">
    <source>
        <dbReference type="ARBA" id="ARBA00001966"/>
    </source>
</evidence>
<evidence type="ECO:0000256" key="4">
    <source>
        <dbReference type="ARBA" id="ARBA00022723"/>
    </source>
</evidence>
<feature type="domain" description="Radical SAM core" evidence="7">
    <location>
        <begin position="78"/>
        <end position="300"/>
    </location>
</feature>
<dbReference type="GO" id="GO:0051539">
    <property type="term" value="F:4 iron, 4 sulfur cluster binding"/>
    <property type="evidence" value="ECO:0007669"/>
    <property type="project" value="UniProtKB-KW"/>
</dbReference>